<evidence type="ECO:0000259" key="1">
    <source>
        <dbReference type="Pfam" id="PF00646"/>
    </source>
</evidence>
<feature type="domain" description="F-box" evidence="1">
    <location>
        <begin position="14"/>
        <end position="47"/>
    </location>
</feature>
<protein>
    <submittedName>
        <fullName evidence="4">Uncharacterized protein</fullName>
    </submittedName>
</protein>
<dbReference type="Proteomes" id="UP001157006">
    <property type="component" value="Chromosome 1L"/>
</dbReference>
<dbReference type="SUPFAM" id="SSF52047">
    <property type="entry name" value="RNI-like"/>
    <property type="match status" value="1"/>
</dbReference>
<dbReference type="InterPro" id="IPR001810">
    <property type="entry name" value="F-box_dom"/>
</dbReference>
<organism evidence="4 5">
    <name type="scientific">Vicia faba</name>
    <name type="common">Broad bean</name>
    <name type="synonym">Faba vulgaris</name>
    <dbReference type="NCBI Taxonomy" id="3906"/>
    <lineage>
        <taxon>Eukaryota</taxon>
        <taxon>Viridiplantae</taxon>
        <taxon>Streptophyta</taxon>
        <taxon>Embryophyta</taxon>
        <taxon>Tracheophyta</taxon>
        <taxon>Spermatophyta</taxon>
        <taxon>Magnoliopsida</taxon>
        <taxon>eudicotyledons</taxon>
        <taxon>Gunneridae</taxon>
        <taxon>Pentapetalae</taxon>
        <taxon>rosids</taxon>
        <taxon>fabids</taxon>
        <taxon>Fabales</taxon>
        <taxon>Fabaceae</taxon>
        <taxon>Papilionoideae</taxon>
        <taxon>50 kb inversion clade</taxon>
        <taxon>NPAAA clade</taxon>
        <taxon>Hologalegina</taxon>
        <taxon>IRL clade</taxon>
        <taxon>Fabeae</taxon>
        <taxon>Vicia</taxon>
    </lineage>
</organism>
<reference evidence="4 5" key="1">
    <citation type="submission" date="2023-01" db="EMBL/GenBank/DDBJ databases">
        <authorList>
            <person name="Kreplak J."/>
        </authorList>
    </citation>
    <scope>NUCLEOTIDE SEQUENCE [LARGE SCALE GENOMIC DNA]</scope>
</reference>
<dbReference type="PANTHER" id="PTHR31900">
    <property type="entry name" value="F-BOX/RNI SUPERFAMILY PROTEIN-RELATED"/>
    <property type="match status" value="1"/>
</dbReference>
<feature type="domain" description="F-box/LRR-repeat protein 15/At3g58940/PEG3-like LRR" evidence="3">
    <location>
        <begin position="117"/>
        <end position="190"/>
    </location>
</feature>
<name>A0AAV0YLI7_VICFA</name>
<accession>A0AAV0YLI7</accession>
<dbReference type="InterPro" id="IPR036047">
    <property type="entry name" value="F-box-like_dom_sf"/>
</dbReference>
<dbReference type="Pfam" id="PF00646">
    <property type="entry name" value="F-box"/>
    <property type="match status" value="1"/>
</dbReference>
<evidence type="ECO:0000259" key="3">
    <source>
        <dbReference type="Pfam" id="PF24758"/>
    </source>
</evidence>
<evidence type="ECO:0000259" key="2">
    <source>
        <dbReference type="Pfam" id="PF08387"/>
    </source>
</evidence>
<dbReference type="AlphaFoldDB" id="A0AAV0YLI7"/>
<feature type="domain" description="FBD" evidence="2">
    <location>
        <begin position="319"/>
        <end position="349"/>
    </location>
</feature>
<keyword evidence="5" id="KW-1185">Reference proteome</keyword>
<dbReference type="EMBL" id="OX451736">
    <property type="protein sequence ID" value="CAI8585564.1"/>
    <property type="molecule type" value="Genomic_DNA"/>
</dbReference>
<dbReference type="InterPro" id="IPR053781">
    <property type="entry name" value="F-box_AtFBL13-like"/>
</dbReference>
<dbReference type="InterPro" id="IPR006566">
    <property type="entry name" value="FBD"/>
</dbReference>
<dbReference type="SUPFAM" id="SSF81383">
    <property type="entry name" value="F-box domain"/>
    <property type="match status" value="1"/>
</dbReference>
<evidence type="ECO:0000313" key="5">
    <source>
        <dbReference type="Proteomes" id="UP001157006"/>
    </source>
</evidence>
<dbReference type="Pfam" id="PF24758">
    <property type="entry name" value="LRR_At5g56370"/>
    <property type="match status" value="1"/>
</dbReference>
<dbReference type="InterPro" id="IPR055411">
    <property type="entry name" value="LRR_FXL15/At3g58940/PEG3-like"/>
</dbReference>
<evidence type="ECO:0000313" key="4">
    <source>
        <dbReference type="EMBL" id="CAI8585564.1"/>
    </source>
</evidence>
<gene>
    <name evidence="4" type="ORF">VFH_I212640</name>
</gene>
<sequence>MVVSRRELMEDRLSEFHDSILCHILSFLPTKHAATTSILSKRWKSLWLFVLTLDFDCKSFKDMAAFDYSVHKFMLLRNIGLPILSFRFNCTHYFCVGNKSDVTLFVSYLTNRGIENLNIKNNIILPPSILSCKTLKVLKLIGAIVNSFSRQVDFLVLKILHLKDMRFERHELLVKLLSGCATLEELQTKYLCVHYKDSLVSEKEFDGLLPSLIKAKISFDNSIIPVNLVRNVESLCMKQVSLIYCTKLSMFHNLTPLTYCTKLPMFHNLTDVEFKILGNMWDWLSQMLERCHRLQSLIIQGIEYQDELKDKSWEDPPIVPKCLSSQLRKCCLAYCKGTKNELQFSKYIL</sequence>
<dbReference type="PANTHER" id="PTHR31900:SF34">
    <property type="entry name" value="EMB|CAB62440.1-RELATED"/>
    <property type="match status" value="1"/>
</dbReference>
<proteinExistence type="predicted"/>
<dbReference type="Pfam" id="PF08387">
    <property type="entry name" value="FBD"/>
    <property type="match status" value="1"/>
</dbReference>
<dbReference type="CDD" id="cd22160">
    <property type="entry name" value="F-box_AtFBL13-like"/>
    <property type="match status" value="1"/>
</dbReference>
<dbReference type="InterPro" id="IPR050232">
    <property type="entry name" value="FBL13/AtMIF1-like"/>
</dbReference>